<feature type="non-terminal residue" evidence="1">
    <location>
        <position position="201"/>
    </location>
</feature>
<feature type="non-terminal residue" evidence="1">
    <location>
        <position position="1"/>
    </location>
</feature>
<accession>A0ACB9WT62</accession>
<dbReference type="Proteomes" id="UP001057452">
    <property type="component" value="Chromosome 12"/>
</dbReference>
<keyword evidence="2" id="KW-1185">Reference proteome</keyword>
<evidence type="ECO:0000313" key="2">
    <source>
        <dbReference type="Proteomes" id="UP001057452"/>
    </source>
</evidence>
<gene>
    <name evidence="1" type="ORF">KUCAC02_009325</name>
</gene>
<organism evidence="1 2">
    <name type="scientific">Chaenocephalus aceratus</name>
    <name type="common">Blackfin icefish</name>
    <name type="synonym">Chaenichthys aceratus</name>
    <dbReference type="NCBI Taxonomy" id="36190"/>
    <lineage>
        <taxon>Eukaryota</taxon>
        <taxon>Metazoa</taxon>
        <taxon>Chordata</taxon>
        <taxon>Craniata</taxon>
        <taxon>Vertebrata</taxon>
        <taxon>Euteleostomi</taxon>
        <taxon>Actinopterygii</taxon>
        <taxon>Neopterygii</taxon>
        <taxon>Teleostei</taxon>
        <taxon>Neoteleostei</taxon>
        <taxon>Acanthomorphata</taxon>
        <taxon>Eupercaria</taxon>
        <taxon>Perciformes</taxon>
        <taxon>Notothenioidei</taxon>
        <taxon>Channichthyidae</taxon>
        <taxon>Chaenocephalus</taxon>
    </lineage>
</organism>
<sequence>PRSCCSSLRKSVRPPPTRTTRSGLTGVHERPPPPKKSPQDNGLKCSLPTESCLNGGRCEGSHNGNGECNHQPSVTGGADRGQAEAARYAGSSESMWGHRGTSLVSMCGAARDYGAAPCGLKPIRCKAGSSGPVGAGLSSEAATPLRGPQKSGPCAPGDPQSGRSKPCHSEEIRGYLAVVGADSSQAQAVKRRNTSHCTACR</sequence>
<dbReference type="EMBL" id="CM043796">
    <property type="protein sequence ID" value="KAI4817036.1"/>
    <property type="molecule type" value="Genomic_DNA"/>
</dbReference>
<protein>
    <submittedName>
        <fullName evidence="1">Uncharacterized protein</fullName>
    </submittedName>
</protein>
<comment type="caution">
    <text evidence="1">The sequence shown here is derived from an EMBL/GenBank/DDBJ whole genome shotgun (WGS) entry which is preliminary data.</text>
</comment>
<proteinExistence type="predicted"/>
<name>A0ACB9WT62_CHAAC</name>
<reference evidence="1" key="1">
    <citation type="submission" date="2022-05" db="EMBL/GenBank/DDBJ databases">
        <title>Chromosome-level genome of Chaenocephalus aceratus.</title>
        <authorList>
            <person name="Park H."/>
        </authorList>
    </citation>
    <scope>NUCLEOTIDE SEQUENCE</scope>
    <source>
        <strain evidence="1">KU_202001</strain>
    </source>
</reference>
<evidence type="ECO:0000313" key="1">
    <source>
        <dbReference type="EMBL" id="KAI4817036.1"/>
    </source>
</evidence>